<dbReference type="Gene3D" id="1.10.340.70">
    <property type="match status" value="1"/>
</dbReference>
<dbReference type="SUPFAM" id="SSF69318">
    <property type="entry name" value="Integrin alpha N-terminal domain"/>
    <property type="match status" value="1"/>
</dbReference>
<dbReference type="GO" id="GO:0003676">
    <property type="term" value="F:nucleic acid binding"/>
    <property type="evidence" value="ECO:0007669"/>
    <property type="project" value="InterPro"/>
</dbReference>
<sequence length="425" mass="48562">MEIEILKDPILSDVTKFHKLGKTHESHHGISKTNSLARLYVWWPSLEADIEKLVLSYTRCQLHKRKNHPKEPISHWNKISFAMERLHIDFAGPINENVIVDVPLMADTTSRIIICILRSVFSRTGIPESLVSDNGPQFSSAEFKIFLDQNNILHIRLAPYHPATNGLVERFSILFRSTKFSSLVHKRTLLDHRDVSLGHDVWTVCQTLQVKDIGNFKNCQCWVDTRHEYVSEDLCTIIKYHTDVPIVRSRKWVIWGSRHFPGEVDIPPKNGEDATKLAVYSGIASWNKDINNDLIVTSPTSKWLDLPEVGHVHLFINTKSDIPFSSESIIIRGLPIAHSFFGWNAEVIDDLDGDGLNDFLIAALKVSEEDLKGGIYVFLGGNESVIRGLTYYEVRPPDQFRLFDPVQVLRTNLQDLVFSSARKWF</sequence>
<dbReference type="InterPro" id="IPR050951">
    <property type="entry name" value="Retrovirus_Pol_polyprotein"/>
</dbReference>
<dbReference type="EMBL" id="JWZT01002700">
    <property type="protein sequence ID" value="KII68853.1"/>
    <property type="molecule type" value="Genomic_DNA"/>
</dbReference>
<dbReference type="Gene3D" id="3.30.420.10">
    <property type="entry name" value="Ribonuclease H-like superfamily/Ribonuclease H"/>
    <property type="match status" value="1"/>
</dbReference>
<proteinExistence type="predicted"/>
<dbReference type="Gene3D" id="2.130.10.130">
    <property type="entry name" value="Integrin alpha, N-terminal"/>
    <property type="match status" value="1"/>
</dbReference>
<keyword evidence="3" id="KW-1185">Reference proteome</keyword>
<dbReference type="Pfam" id="PF17921">
    <property type="entry name" value="Integrase_H2C2"/>
    <property type="match status" value="1"/>
</dbReference>
<dbReference type="InterPro" id="IPR028994">
    <property type="entry name" value="Integrin_alpha_N"/>
</dbReference>
<dbReference type="OrthoDB" id="775972at2759"/>
<accession>A0A0C2JHR4</accession>
<feature type="domain" description="Integrase catalytic" evidence="1">
    <location>
        <begin position="68"/>
        <end position="176"/>
    </location>
</feature>
<dbReference type="PANTHER" id="PTHR37984:SF5">
    <property type="entry name" value="PROTEIN NYNRIN-LIKE"/>
    <property type="match status" value="1"/>
</dbReference>
<dbReference type="InterPro" id="IPR001584">
    <property type="entry name" value="Integrase_cat-core"/>
</dbReference>
<name>A0A0C2JHR4_THEKT</name>
<dbReference type="PROSITE" id="PS50994">
    <property type="entry name" value="INTEGRASE"/>
    <property type="match status" value="1"/>
</dbReference>
<evidence type="ECO:0000313" key="2">
    <source>
        <dbReference type="EMBL" id="KII68853.1"/>
    </source>
</evidence>
<dbReference type="GO" id="GO:0015074">
    <property type="term" value="P:DNA integration"/>
    <property type="evidence" value="ECO:0007669"/>
    <property type="project" value="InterPro"/>
</dbReference>
<organism evidence="2 3">
    <name type="scientific">Thelohanellus kitauei</name>
    <name type="common">Myxosporean</name>
    <dbReference type="NCBI Taxonomy" id="669202"/>
    <lineage>
        <taxon>Eukaryota</taxon>
        <taxon>Metazoa</taxon>
        <taxon>Cnidaria</taxon>
        <taxon>Myxozoa</taxon>
        <taxon>Myxosporea</taxon>
        <taxon>Bivalvulida</taxon>
        <taxon>Platysporina</taxon>
        <taxon>Myxobolidae</taxon>
        <taxon>Thelohanellus</taxon>
    </lineage>
</organism>
<comment type="caution">
    <text evidence="2">The sequence shown here is derived from an EMBL/GenBank/DDBJ whole genome shotgun (WGS) entry which is preliminary data.</text>
</comment>
<dbReference type="InterPro" id="IPR013519">
    <property type="entry name" value="Int_alpha_beta-p"/>
</dbReference>
<protein>
    <recommendedName>
        <fullName evidence="1">Integrase catalytic domain-containing protein</fullName>
    </recommendedName>
</protein>
<gene>
    <name evidence="2" type="ORF">RF11_03059</name>
</gene>
<dbReference type="InterPro" id="IPR036397">
    <property type="entry name" value="RNaseH_sf"/>
</dbReference>
<reference evidence="2 3" key="1">
    <citation type="journal article" date="2014" name="Genome Biol. Evol.">
        <title>The genome of the myxosporean Thelohanellus kitauei shows adaptations to nutrient acquisition within its fish host.</title>
        <authorList>
            <person name="Yang Y."/>
            <person name="Xiong J."/>
            <person name="Zhou Z."/>
            <person name="Huo F."/>
            <person name="Miao W."/>
            <person name="Ran C."/>
            <person name="Liu Y."/>
            <person name="Zhang J."/>
            <person name="Feng J."/>
            <person name="Wang M."/>
            <person name="Wang M."/>
            <person name="Wang L."/>
            <person name="Yao B."/>
        </authorList>
    </citation>
    <scope>NUCLEOTIDE SEQUENCE [LARGE SCALE GENOMIC DNA]</scope>
    <source>
        <strain evidence="2">Wuqing</strain>
    </source>
</reference>
<dbReference type="PANTHER" id="PTHR37984">
    <property type="entry name" value="PROTEIN CBG26694"/>
    <property type="match status" value="1"/>
</dbReference>
<dbReference type="InterPro" id="IPR041588">
    <property type="entry name" value="Integrase_H2C2"/>
</dbReference>
<dbReference type="Proteomes" id="UP000031668">
    <property type="component" value="Unassembled WGS sequence"/>
</dbReference>
<evidence type="ECO:0000313" key="3">
    <source>
        <dbReference type="Proteomes" id="UP000031668"/>
    </source>
</evidence>
<dbReference type="SUPFAM" id="SSF53098">
    <property type="entry name" value="Ribonuclease H-like"/>
    <property type="match status" value="1"/>
</dbReference>
<evidence type="ECO:0000259" key="1">
    <source>
        <dbReference type="PROSITE" id="PS50994"/>
    </source>
</evidence>
<dbReference type="InterPro" id="IPR012337">
    <property type="entry name" value="RNaseH-like_sf"/>
</dbReference>
<dbReference type="SMART" id="SM00191">
    <property type="entry name" value="Int_alpha"/>
    <property type="match status" value="1"/>
</dbReference>
<dbReference type="AlphaFoldDB" id="A0A0C2JHR4"/>